<keyword evidence="5" id="KW-1185">Reference proteome</keyword>
<dbReference type="Pfam" id="PF00172">
    <property type="entry name" value="Zn_clus"/>
    <property type="match status" value="1"/>
</dbReference>
<feature type="compositionally biased region" description="Low complexity" evidence="2">
    <location>
        <begin position="185"/>
        <end position="205"/>
    </location>
</feature>
<accession>A0ABR1KFH4</accession>
<dbReference type="Gene3D" id="4.10.240.10">
    <property type="entry name" value="Zn(2)-C6 fungal-type DNA-binding domain"/>
    <property type="match status" value="1"/>
</dbReference>
<dbReference type="PROSITE" id="PS00463">
    <property type="entry name" value="ZN2_CY6_FUNGAL_1"/>
    <property type="match status" value="1"/>
</dbReference>
<protein>
    <recommendedName>
        <fullName evidence="3">Zn(2)-C6 fungal-type domain-containing protein</fullName>
    </recommendedName>
</protein>
<name>A0ABR1KFH4_9PEZI</name>
<dbReference type="PANTHER" id="PTHR31668">
    <property type="entry name" value="GLUCOSE TRANSPORT TRANSCRIPTION REGULATOR RGT1-RELATED-RELATED"/>
    <property type="match status" value="1"/>
</dbReference>
<feature type="region of interest" description="Disordered" evidence="2">
    <location>
        <begin position="175"/>
        <end position="211"/>
    </location>
</feature>
<dbReference type="CDD" id="cd00067">
    <property type="entry name" value="GAL4"/>
    <property type="match status" value="1"/>
</dbReference>
<gene>
    <name evidence="4" type="ORF">IWZ03DRAFT_241236</name>
</gene>
<feature type="region of interest" description="Disordered" evidence="2">
    <location>
        <begin position="55"/>
        <end position="126"/>
    </location>
</feature>
<dbReference type="InterPro" id="IPR001138">
    <property type="entry name" value="Zn2Cys6_DnaBD"/>
</dbReference>
<feature type="domain" description="Zn(2)-C6 fungal-type" evidence="3">
    <location>
        <begin position="135"/>
        <end position="169"/>
    </location>
</feature>
<evidence type="ECO:0000313" key="5">
    <source>
        <dbReference type="Proteomes" id="UP001363622"/>
    </source>
</evidence>
<reference evidence="4 5" key="1">
    <citation type="submission" date="2024-04" db="EMBL/GenBank/DDBJ databases">
        <title>Phyllosticta paracitricarpa is synonymous to the EU quarantine fungus P. citricarpa based on phylogenomic analyses.</title>
        <authorList>
            <consortium name="Lawrence Berkeley National Laboratory"/>
            <person name="Van Ingen-Buijs V.A."/>
            <person name="Van Westerhoven A.C."/>
            <person name="Haridas S."/>
            <person name="Skiadas P."/>
            <person name="Martin F."/>
            <person name="Groenewald J.Z."/>
            <person name="Crous P.W."/>
            <person name="Seidl M.F."/>
        </authorList>
    </citation>
    <scope>NUCLEOTIDE SEQUENCE [LARGE SCALE GENOMIC DNA]</scope>
    <source>
        <strain evidence="4 5">CBS 123371</strain>
    </source>
</reference>
<feature type="compositionally biased region" description="Low complexity" evidence="2">
    <location>
        <begin position="87"/>
        <end position="119"/>
    </location>
</feature>
<evidence type="ECO:0000259" key="3">
    <source>
        <dbReference type="PROSITE" id="PS50048"/>
    </source>
</evidence>
<dbReference type="Proteomes" id="UP001363622">
    <property type="component" value="Unassembled WGS sequence"/>
</dbReference>
<dbReference type="InterPro" id="IPR036864">
    <property type="entry name" value="Zn2-C6_fun-type_DNA-bd_sf"/>
</dbReference>
<evidence type="ECO:0000313" key="4">
    <source>
        <dbReference type="EMBL" id="KAK7513788.1"/>
    </source>
</evidence>
<sequence length="431" mass="47169">MAVGSLLAHKHRRHHLFPNRSISVVSPGSLHQGMSYNPSGPVSVTRVAQPLDHSFGLNGLGSDHSPGPHAFSNPALDDAVKKRKSSKGSISSLSSFERTSSTPHMRSLSLGESSSISPNSDKRRNKLGYHRTSVACGHCRRRKIRCLLAPDDPQGRCSNCIRLKKECNFYPVEQQNSNESRAQSAKRSSISHIPSSSTSSSPRGSNPAVGHEHFEEYGSFQSIPPDAPGYPVPHHMDGSVDIKAHHGVIPQSEFPYSPSFDFHGWNQNYAGHTPSDGHSDASSIAYWPSSGPPVTSASPFVHDPMSMPSQMDAQIPQQHFPGHDQPVWPGLQRSMSYGGPETLTQDPRFHNGLPGHVQRHSAHDIPTMEPAQDSEPMNHSPMPPNWQPFVSVPEGTQPGPVQPYNGHWYPEPQGLGSVEEEHNLATPYRPF</sequence>
<evidence type="ECO:0000256" key="2">
    <source>
        <dbReference type="SAM" id="MobiDB-lite"/>
    </source>
</evidence>
<evidence type="ECO:0000256" key="1">
    <source>
        <dbReference type="ARBA" id="ARBA00023242"/>
    </source>
</evidence>
<organism evidence="4 5">
    <name type="scientific">Phyllosticta citriasiana</name>
    <dbReference type="NCBI Taxonomy" id="595635"/>
    <lineage>
        <taxon>Eukaryota</taxon>
        <taxon>Fungi</taxon>
        <taxon>Dikarya</taxon>
        <taxon>Ascomycota</taxon>
        <taxon>Pezizomycotina</taxon>
        <taxon>Dothideomycetes</taxon>
        <taxon>Dothideomycetes incertae sedis</taxon>
        <taxon>Botryosphaeriales</taxon>
        <taxon>Phyllostictaceae</taxon>
        <taxon>Phyllosticta</taxon>
    </lineage>
</organism>
<dbReference type="SMART" id="SM00066">
    <property type="entry name" value="GAL4"/>
    <property type="match status" value="1"/>
</dbReference>
<dbReference type="PROSITE" id="PS50048">
    <property type="entry name" value="ZN2_CY6_FUNGAL_2"/>
    <property type="match status" value="1"/>
</dbReference>
<dbReference type="InterPro" id="IPR050797">
    <property type="entry name" value="Carb_Metab_Trans_Reg"/>
</dbReference>
<keyword evidence="1" id="KW-0539">Nucleus</keyword>
<dbReference type="SUPFAM" id="SSF57701">
    <property type="entry name" value="Zn2/Cys6 DNA-binding domain"/>
    <property type="match status" value="1"/>
</dbReference>
<dbReference type="EMBL" id="JBBPHU010000009">
    <property type="protein sequence ID" value="KAK7513788.1"/>
    <property type="molecule type" value="Genomic_DNA"/>
</dbReference>
<comment type="caution">
    <text evidence="4">The sequence shown here is derived from an EMBL/GenBank/DDBJ whole genome shotgun (WGS) entry which is preliminary data.</text>
</comment>
<proteinExistence type="predicted"/>